<evidence type="ECO:0000256" key="1">
    <source>
        <dbReference type="SAM" id="MobiDB-lite"/>
    </source>
</evidence>
<proteinExistence type="predicted"/>
<sequence>MDISKANAVNNSGTSTLSANGQTAARAGKASNTLDSDGKAASASPSTIVKLQSKGKADEASSDSNAASTDDNAPSAVKSFTYGVLNLPDPAAEPAPATPQSDNSYFTAGRWAAAAVTVGTLISLVV</sequence>
<reference evidence="2 3" key="1">
    <citation type="submission" date="2018-05" db="EMBL/GenBank/DDBJ databases">
        <title>Genomic Encyclopedia of Type Strains, Phase IV (KMG-IV): sequencing the most valuable type-strain genomes for metagenomic binning, comparative biology and taxonomic classification.</title>
        <authorList>
            <person name="Goeker M."/>
        </authorList>
    </citation>
    <scope>NUCLEOTIDE SEQUENCE [LARGE SCALE GENOMIC DNA]</scope>
    <source>
        <strain evidence="2 3">DSM 25134</strain>
    </source>
</reference>
<keyword evidence="3" id="KW-1185">Reference proteome</keyword>
<dbReference type="RefSeq" id="WP_059285706.1">
    <property type="nucleotide sequence ID" value="NZ_LNQU01000037.1"/>
</dbReference>
<feature type="region of interest" description="Disordered" evidence="1">
    <location>
        <begin position="1"/>
        <end position="75"/>
    </location>
</feature>
<dbReference type="AlphaFoldDB" id="A0A318JQ01"/>
<organism evidence="2 3">
    <name type="scientific">Aquitalea magnusonii</name>
    <dbReference type="NCBI Taxonomy" id="332411"/>
    <lineage>
        <taxon>Bacteria</taxon>
        <taxon>Pseudomonadati</taxon>
        <taxon>Pseudomonadota</taxon>
        <taxon>Betaproteobacteria</taxon>
        <taxon>Neisseriales</taxon>
        <taxon>Chromobacteriaceae</taxon>
        <taxon>Aquitalea</taxon>
    </lineage>
</organism>
<feature type="compositionally biased region" description="Polar residues" evidence="1">
    <location>
        <begin position="7"/>
        <end position="23"/>
    </location>
</feature>
<protein>
    <submittedName>
        <fullName evidence="2">Uncharacterized protein</fullName>
    </submittedName>
</protein>
<accession>A0A318JQ01</accession>
<evidence type="ECO:0000313" key="3">
    <source>
        <dbReference type="Proteomes" id="UP000248395"/>
    </source>
</evidence>
<dbReference type="OrthoDB" id="6388959at2"/>
<dbReference type="EMBL" id="QJKC01000009">
    <property type="protein sequence ID" value="PXX46301.1"/>
    <property type="molecule type" value="Genomic_DNA"/>
</dbReference>
<gene>
    <name evidence="2" type="ORF">DFR38_109143</name>
</gene>
<evidence type="ECO:0000313" key="2">
    <source>
        <dbReference type="EMBL" id="PXX46301.1"/>
    </source>
</evidence>
<name>A0A318JQ01_9NEIS</name>
<dbReference type="Proteomes" id="UP000248395">
    <property type="component" value="Unassembled WGS sequence"/>
</dbReference>
<comment type="caution">
    <text evidence="2">The sequence shown here is derived from an EMBL/GenBank/DDBJ whole genome shotgun (WGS) entry which is preliminary data.</text>
</comment>
<feature type="compositionally biased region" description="Low complexity" evidence="1">
    <location>
        <begin position="62"/>
        <end position="75"/>
    </location>
</feature>